<reference evidence="1 4" key="1">
    <citation type="submission" date="2015-09" db="EMBL/GenBank/DDBJ databases">
        <title>Draft genome sequence of Acidiplasma aeolicum DSM 18409.</title>
        <authorList>
            <person name="Hemp J."/>
        </authorList>
    </citation>
    <scope>NUCLEOTIDE SEQUENCE [LARGE SCALE GENOMIC DNA]</scope>
    <source>
        <strain evidence="1 4">V</strain>
    </source>
</reference>
<proteinExistence type="predicted"/>
<sequence>MDIQNLKDVKNVCLQNIKDIYGENIQEFTINSIVNNGNTWDVSTEFNFEGYHYTVYISLNSDGEIIKFNQVGKTKIG</sequence>
<dbReference type="Proteomes" id="UP000050515">
    <property type="component" value="Unassembled WGS sequence"/>
</dbReference>
<organism evidence="2 3">
    <name type="scientific">Acidiplasma aeolicum</name>
    <dbReference type="NCBI Taxonomy" id="507754"/>
    <lineage>
        <taxon>Archaea</taxon>
        <taxon>Methanobacteriati</taxon>
        <taxon>Thermoplasmatota</taxon>
        <taxon>Thermoplasmata</taxon>
        <taxon>Thermoplasmatales</taxon>
        <taxon>Ferroplasmaceae</taxon>
        <taxon>Acidiplasma</taxon>
    </lineage>
</organism>
<protein>
    <recommendedName>
        <fullName evidence="5">PepSY domain-containing protein</fullName>
    </recommendedName>
</protein>
<dbReference type="GeneID" id="84222675"/>
<accession>A0A0Q0RK60</accession>
<evidence type="ECO:0000313" key="2">
    <source>
        <dbReference type="EMBL" id="KQB35822.1"/>
    </source>
</evidence>
<keyword evidence="3" id="KW-1185">Reference proteome</keyword>
<evidence type="ECO:0000313" key="3">
    <source>
        <dbReference type="Proteomes" id="UP000050320"/>
    </source>
</evidence>
<comment type="caution">
    <text evidence="2">The sequence shown here is derived from an EMBL/GenBank/DDBJ whole genome shotgun (WGS) entry which is preliminary data.</text>
</comment>
<evidence type="ECO:0000313" key="4">
    <source>
        <dbReference type="Proteomes" id="UP000050515"/>
    </source>
</evidence>
<name>A0A0Q0RK60_9ARCH</name>
<dbReference type="AlphaFoldDB" id="A0A0Q0RK60"/>
<evidence type="ECO:0000313" key="1">
    <source>
        <dbReference type="EMBL" id="KPV46813.1"/>
    </source>
</evidence>
<gene>
    <name evidence="2" type="ORF">AOG54_02625</name>
    <name evidence="1" type="ORF">SE19_03945</name>
</gene>
<dbReference type="OrthoDB" id="376945at2157"/>
<dbReference type="RefSeq" id="WP_048101070.1">
    <property type="nucleotide sequence ID" value="NZ_JBBYJF010000029.1"/>
</dbReference>
<dbReference type="PATRIC" id="fig|507754.4.peg.1729"/>
<dbReference type="Proteomes" id="UP000050320">
    <property type="component" value="Unassembled WGS sequence"/>
</dbReference>
<evidence type="ECO:0008006" key="5">
    <source>
        <dbReference type="Google" id="ProtNLM"/>
    </source>
</evidence>
<dbReference type="EMBL" id="LKBG01000078">
    <property type="protein sequence ID" value="KQB35822.1"/>
    <property type="molecule type" value="Genomic_DNA"/>
</dbReference>
<reference evidence="2 3" key="2">
    <citation type="submission" date="2015-09" db="EMBL/GenBank/DDBJ databases">
        <title>Heavy metals and arsenic resistance mechanisms in polyextremophilic archaea of the family Ferroplasmaceae.</title>
        <authorList>
            <person name="Bulaev A.G."/>
            <person name="Kanygina A.V."/>
        </authorList>
    </citation>
    <scope>NUCLEOTIDE SEQUENCE [LARGE SCALE GENOMIC DNA]</scope>
    <source>
        <strain evidence="2 3">VT</strain>
    </source>
</reference>
<dbReference type="EMBL" id="LJCQ01000179">
    <property type="protein sequence ID" value="KPV46813.1"/>
    <property type="molecule type" value="Genomic_DNA"/>
</dbReference>